<keyword evidence="5 17" id="KW-0448">Lipopolysaccharide biosynthesis</keyword>
<feature type="active site" description="Proton donor; for formyltransferase activity" evidence="17">
    <location>
        <position position="104"/>
    </location>
</feature>
<dbReference type="EC" id="1.1.1.305" evidence="17"/>
<comment type="pathway">
    <text evidence="12 17">Nucleotide-sugar biosynthesis; UDP-4-deoxy-4-formamido-beta-L-arabinose biosynthesis; UDP-4-deoxy-4-formamido-beta-L-arabinose from UDP-alpha-D-glucuronate: step 3/3.</text>
</comment>
<dbReference type="SUPFAM" id="SSF53328">
    <property type="entry name" value="Formyltransferase"/>
    <property type="match status" value="1"/>
</dbReference>
<evidence type="ECO:0000256" key="16">
    <source>
        <dbReference type="ARBA" id="ARBA00063233"/>
    </source>
</evidence>
<name>A0A370R3P8_9GAMM</name>
<feature type="binding site" evidence="17">
    <location>
        <position position="492"/>
    </location>
    <ligand>
        <name>UDP-alpha-D-glucuronate</name>
        <dbReference type="ChEBI" id="CHEBI:58052"/>
    </ligand>
</feature>
<dbReference type="RefSeq" id="WP_115456793.1">
    <property type="nucleotide sequence ID" value="NZ_QRAP01000001.1"/>
</dbReference>
<dbReference type="InterPro" id="IPR036291">
    <property type="entry name" value="NAD(P)-bd_dom_sf"/>
</dbReference>
<dbReference type="Gene3D" id="3.40.50.720">
    <property type="entry name" value="NAD(P)-binding Rossmann-like Domain"/>
    <property type="match status" value="1"/>
</dbReference>
<dbReference type="SUPFAM" id="SSF50486">
    <property type="entry name" value="FMT C-terminal domain-like"/>
    <property type="match status" value="1"/>
</dbReference>
<dbReference type="FunFam" id="3.40.50.720:FF:000197">
    <property type="entry name" value="Bifunctional polymyxin resistance protein ArnA"/>
    <property type="match status" value="1"/>
</dbReference>
<comment type="subunit">
    <text evidence="16 17">Homohexamer, formed by a dimer of trimers.</text>
</comment>
<reference evidence="21 22" key="1">
    <citation type="submission" date="2018-07" db="EMBL/GenBank/DDBJ databases">
        <title>Genomic Encyclopedia of Type Strains, Phase IV (KMG-IV): sequencing the most valuable type-strain genomes for metagenomic binning, comparative biology and taxonomic classification.</title>
        <authorList>
            <person name="Goeker M."/>
        </authorList>
    </citation>
    <scope>NUCLEOTIDE SEQUENCE [LARGE SCALE GENOMIC DNA]</scope>
    <source>
        <strain evidence="21 22">DSM 103736</strain>
    </source>
</reference>
<dbReference type="UniPathway" id="UPA00030"/>
<evidence type="ECO:0000256" key="4">
    <source>
        <dbReference type="ARBA" id="ARBA00022679"/>
    </source>
</evidence>
<comment type="catalytic activity">
    <reaction evidence="17">
        <text>UDP-alpha-D-glucuronate + NAD(+) = UDP-beta-L-threo-pentopyranos-4-ulose + CO2 + NADH</text>
        <dbReference type="Rhea" id="RHEA:24702"/>
        <dbReference type="ChEBI" id="CHEBI:16526"/>
        <dbReference type="ChEBI" id="CHEBI:57540"/>
        <dbReference type="ChEBI" id="CHEBI:57945"/>
        <dbReference type="ChEBI" id="CHEBI:58052"/>
        <dbReference type="ChEBI" id="CHEBI:58710"/>
        <dbReference type="EC" id="1.1.1.305"/>
    </reaction>
</comment>
<feature type="binding site" evidence="17">
    <location>
        <begin position="526"/>
        <end position="535"/>
    </location>
    <ligand>
        <name>UDP-alpha-D-glucuronate</name>
        <dbReference type="ChEBI" id="CHEBI:58052"/>
    </ligand>
</feature>
<evidence type="ECO:0000259" key="18">
    <source>
        <dbReference type="Pfam" id="PF00551"/>
    </source>
</evidence>
<dbReference type="InterPro" id="IPR005793">
    <property type="entry name" value="Formyl_trans_C"/>
</dbReference>
<feature type="active site" description="Proton acceptor; for decarboxylase activity" evidence="17">
    <location>
        <position position="434"/>
    </location>
</feature>
<dbReference type="InterPro" id="IPR002376">
    <property type="entry name" value="Formyl_transf_N"/>
</dbReference>
<keyword evidence="2 17" id="KW-0444">Lipid biosynthesis</keyword>
<evidence type="ECO:0000256" key="14">
    <source>
        <dbReference type="ARBA" id="ARBA00060910"/>
    </source>
</evidence>
<keyword evidence="4 17" id="KW-0808">Transferase</keyword>
<comment type="caution">
    <text evidence="17">Lacks conserved residue(s) required for the propagation of feature annotation.</text>
</comment>
<evidence type="ECO:0000256" key="8">
    <source>
        <dbReference type="ARBA" id="ARBA00023098"/>
    </source>
</evidence>
<evidence type="ECO:0000256" key="6">
    <source>
        <dbReference type="ARBA" id="ARBA00023002"/>
    </source>
</evidence>
<dbReference type="OrthoDB" id="9802815at2"/>
<keyword evidence="9 17" id="KW-0046">Antibiotic resistance</keyword>
<dbReference type="Pfam" id="PF01370">
    <property type="entry name" value="Epimerase"/>
    <property type="match status" value="1"/>
</dbReference>
<feature type="site" description="Raises pKa of active site His" evidence="17">
    <location>
        <position position="140"/>
    </location>
</feature>
<keyword evidence="7 17" id="KW-0520">NAD</keyword>
<feature type="binding site" evidence="17">
    <location>
        <position position="347"/>
    </location>
    <ligand>
        <name>NAD(+)</name>
        <dbReference type="ChEBI" id="CHEBI:57540"/>
    </ligand>
</feature>
<dbReference type="CDD" id="cd05257">
    <property type="entry name" value="Arna_like_SDR_e"/>
    <property type="match status" value="1"/>
</dbReference>
<dbReference type="InterPro" id="IPR001509">
    <property type="entry name" value="Epimerase_deHydtase"/>
</dbReference>
<dbReference type="PANTHER" id="PTHR43245">
    <property type="entry name" value="BIFUNCTIONAL POLYMYXIN RESISTANCE PROTEIN ARNA"/>
    <property type="match status" value="1"/>
</dbReference>
<feature type="region of interest" description="Dehydrogenase ArnADH" evidence="17">
    <location>
        <begin position="314"/>
        <end position="660"/>
    </location>
</feature>
<evidence type="ECO:0000259" key="20">
    <source>
        <dbReference type="Pfam" id="PF02911"/>
    </source>
</evidence>
<dbReference type="NCBIfam" id="NF005414">
    <property type="entry name" value="PRK06988.1"/>
    <property type="match status" value="1"/>
</dbReference>
<dbReference type="NCBIfam" id="NF008872">
    <property type="entry name" value="PRK11908.1"/>
    <property type="match status" value="1"/>
</dbReference>
<feature type="binding site" evidence="17">
    <location>
        <begin position="432"/>
        <end position="433"/>
    </location>
    <ligand>
        <name>UDP-alpha-D-glucuronate</name>
        <dbReference type="ChEBI" id="CHEBI:58052"/>
    </ligand>
</feature>
<proteinExistence type="inferred from homology"/>
<keyword evidence="3 17" id="KW-0441">Lipid A biosynthesis</keyword>
<feature type="active site" description="Proton donor; for decarboxylase activity" evidence="17">
    <location>
        <position position="619"/>
    </location>
</feature>
<dbReference type="GO" id="GO:0099618">
    <property type="term" value="F:UDP-glucuronate dehydrogenase activity"/>
    <property type="evidence" value="ECO:0007669"/>
    <property type="project" value="UniProtKB-EC"/>
</dbReference>
<feature type="domain" description="NAD-dependent epimerase/dehydratase" evidence="19">
    <location>
        <begin position="318"/>
        <end position="566"/>
    </location>
</feature>
<dbReference type="GO" id="GO:0009103">
    <property type="term" value="P:lipopolysaccharide biosynthetic process"/>
    <property type="evidence" value="ECO:0007669"/>
    <property type="project" value="UniProtKB-UniRule"/>
</dbReference>
<comment type="catalytic activity">
    <reaction evidence="17">
        <text>UDP-4-amino-4-deoxy-beta-L-arabinose + (6R)-10-formyltetrahydrofolate = UDP-4-deoxy-4-formamido-beta-L-arabinose + (6S)-5,6,7,8-tetrahydrofolate + H(+)</text>
        <dbReference type="Rhea" id="RHEA:24706"/>
        <dbReference type="ChEBI" id="CHEBI:15378"/>
        <dbReference type="ChEBI" id="CHEBI:57453"/>
        <dbReference type="ChEBI" id="CHEBI:58708"/>
        <dbReference type="ChEBI" id="CHEBI:58709"/>
        <dbReference type="ChEBI" id="CHEBI:195366"/>
        <dbReference type="EC" id="2.1.2.13"/>
    </reaction>
</comment>
<dbReference type="SUPFAM" id="SSF51735">
    <property type="entry name" value="NAD(P)-binding Rossmann-fold domains"/>
    <property type="match status" value="1"/>
</dbReference>
<dbReference type="PIRSF" id="PIRSF036506">
    <property type="entry name" value="Bifun_polymyxin_resist_ArnA"/>
    <property type="match status" value="1"/>
</dbReference>
<dbReference type="GO" id="GO:0016831">
    <property type="term" value="F:carboxy-lyase activity"/>
    <property type="evidence" value="ECO:0007669"/>
    <property type="project" value="InterPro"/>
</dbReference>
<feature type="binding site" evidence="17">
    <location>
        <position position="114"/>
    </location>
    <ligand>
        <name>(6R)-10-formyltetrahydrofolate</name>
        <dbReference type="ChEBI" id="CHEBI:195366"/>
    </ligand>
</feature>
<comment type="caution">
    <text evidence="21">The sequence shown here is derived from an EMBL/GenBank/DDBJ whole genome shotgun (WGS) entry which is preliminary data.</text>
</comment>
<dbReference type="InterPro" id="IPR011034">
    <property type="entry name" value="Formyl_transferase-like_C_sf"/>
</dbReference>
<dbReference type="GO" id="GO:0009245">
    <property type="term" value="P:lipid A biosynthetic process"/>
    <property type="evidence" value="ECO:0007669"/>
    <property type="project" value="UniProtKB-KW"/>
</dbReference>
<evidence type="ECO:0000256" key="3">
    <source>
        <dbReference type="ARBA" id="ARBA00022556"/>
    </source>
</evidence>
<dbReference type="GO" id="GO:0016020">
    <property type="term" value="C:membrane"/>
    <property type="evidence" value="ECO:0007669"/>
    <property type="project" value="GOC"/>
</dbReference>
<feature type="binding site" evidence="17">
    <location>
        <begin position="368"/>
        <end position="369"/>
    </location>
    <ligand>
        <name>NAD(+)</name>
        <dbReference type="ChEBI" id="CHEBI:57540"/>
    </ligand>
</feature>
<dbReference type="NCBIfam" id="NF005998">
    <property type="entry name" value="PRK08125.1"/>
    <property type="match status" value="1"/>
</dbReference>
<evidence type="ECO:0000256" key="5">
    <source>
        <dbReference type="ARBA" id="ARBA00022985"/>
    </source>
</evidence>
<evidence type="ECO:0000313" key="21">
    <source>
        <dbReference type="EMBL" id="RDK97029.1"/>
    </source>
</evidence>
<feature type="binding site" evidence="17">
    <location>
        <position position="393"/>
    </location>
    <ligand>
        <name>UDP-alpha-D-glucuronate</name>
        <dbReference type="ChEBI" id="CHEBI:58052"/>
    </ligand>
</feature>
<evidence type="ECO:0000256" key="13">
    <source>
        <dbReference type="ARBA" id="ARBA00060576"/>
    </source>
</evidence>
<comment type="pathway">
    <text evidence="13 17">Nucleotide-sugar biosynthesis; UDP-4-deoxy-4-formamido-beta-L-arabinose biosynthesis; UDP-4-deoxy-4-formamido-beta-L-arabinose from UDP-alpha-D-glucuronate: step 1/3.</text>
</comment>
<keyword evidence="10 17" id="KW-0511">Multifunctional enzyme</keyword>
<dbReference type="CDD" id="cd08702">
    <property type="entry name" value="Arna_FMT_C"/>
    <property type="match status" value="1"/>
</dbReference>
<evidence type="ECO:0000256" key="15">
    <source>
        <dbReference type="ARBA" id="ARBA00061216"/>
    </source>
</evidence>
<dbReference type="HAMAP" id="MF_01166">
    <property type="entry name" value="ArnA"/>
    <property type="match status" value="1"/>
</dbReference>
<dbReference type="InterPro" id="IPR050177">
    <property type="entry name" value="Lipid_A_modif_metabolic_enz"/>
</dbReference>
<dbReference type="GO" id="GO:0046677">
    <property type="term" value="P:response to antibiotic"/>
    <property type="evidence" value="ECO:0007669"/>
    <property type="project" value="UniProtKB-KW"/>
</dbReference>
<dbReference type="InterPro" id="IPR021168">
    <property type="entry name" value="Bifun_polymyxin_resist_ArnA"/>
</dbReference>
<evidence type="ECO:0000256" key="17">
    <source>
        <dbReference type="HAMAP-Rule" id="MF_01166"/>
    </source>
</evidence>
<keyword evidence="22" id="KW-1185">Reference proteome</keyword>
<evidence type="ECO:0000256" key="7">
    <source>
        <dbReference type="ARBA" id="ARBA00023027"/>
    </source>
</evidence>
<feature type="binding site" evidence="17">
    <location>
        <position position="460"/>
    </location>
    <ligand>
        <name>UDP-alpha-D-glucuronate</name>
        <dbReference type="ChEBI" id="CHEBI:58052"/>
    </ligand>
</feature>
<comment type="similarity">
    <text evidence="14 17">In the C-terminal section; belongs to the NAD(P)-dependent epimerase/dehydratase family. UDP-glucuronic acid decarboxylase subfamily.</text>
</comment>
<gene>
    <name evidence="17" type="primary">arnA</name>
    <name evidence="21" type="ORF">C8D90_101471</name>
</gene>
<dbReference type="EMBL" id="QRAP01000001">
    <property type="protein sequence ID" value="RDK97029.1"/>
    <property type="molecule type" value="Genomic_DNA"/>
</dbReference>
<feature type="region of interest" description="Formyltransferase ArnAFT" evidence="17">
    <location>
        <begin position="1"/>
        <end position="304"/>
    </location>
</feature>
<evidence type="ECO:0000256" key="2">
    <source>
        <dbReference type="ARBA" id="ARBA00022516"/>
    </source>
</evidence>
<dbReference type="Proteomes" id="UP000254848">
    <property type="component" value="Unassembled WGS sequence"/>
</dbReference>
<feature type="binding site" evidence="17">
    <location>
        <position position="398"/>
    </location>
    <ligand>
        <name>UDP-alpha-D-glucuronate</name>
        <dbReference type="ChEBI" id="CHEBI:58052"/>
    </ligand>
</feature>
<comment type="pathway">
    <text evidence="1 17">Bacterial outer membrane biogenesis; lipopolysaccharide biosynthesis.</text>
</comment>
<feature type="binding site" evidence="17">
    <location>
        <position position="613"/>
    </location>
    <ligand>
        <name>UDP-alpha-D-glucuronate</name>
        <dbReference type="ChEBI" id="CHEBI:58052"/>
    </ligand>
</feature>
<evidence type="ECO:0000256" key="1">
    <source>
        <dbReference type="ARBA" id="ARBA00004756"/>
    </source>
</evidence>
<feature type="site" description="Transition state stabilizer" evidence="17">
    <location>
        <position position="102"/>
    </location>
</feature>
<dbReference type="Gene3D" id="3.40.50.12230">
    <property type="match status" value="1"/>
</dbReference>
<keyword evidence="6 17" id="KW-0560">Oxidoreductase</keyword>
<dbReference type="InterPro" id="IPR036477">
    <property type="entry name" value="Formyl_transf_N_sf"/>
</dbReference>
<evidence type="ECO:0000313" key="22">
    <source>
        <dbReference type="Proteomes" id="UP000254848"/>
    </source>
</evidence>
<dbReference type="UniPathway" id="UPA00032">
    <property type="reaction ID" value="UER00492"/>
</dbReference>
<evidence type="ECO:0000256" key="12">
    <source>
        <dbReference type="ARBA" id="ARBA00060566"/>
    </source>
</evidence>
<accession>A0A370R3P8</accession>
<dbReference type="InterPro" id="IPR045869">
    <property type="entry name" value="Arna-like_SDR_e"/>
</dbReference>
<dbReference type="GO" id="GO:0099619">
    <property type="term" value="F:UDP-4-amino-4-deoxy-L-arabinose formyltransferase activity"/>
    <property type="evidence" value="ECO:0007669"/>
    <property type="project" value="UniProtKB-EC"/>
</dbReference>
<organism evidence="21 22">
    <name type="scientific">Enterobacillus tribolii</name>
    <dbReference type="NCBI Taxonomy" id="1487935"/>
    <lineage>
        <taxon>Bacteria</taxon>
        <taxon>Pseudomonadati</taxon>
        <taxon>Pseudomonadota</taxon>
        <taxon>Gammaproteobacteria</taxon>
        <taxon>Enterobacterales</taxon>
        <taxon>Hafniaceae</taxon>
        <taxon>Enterobacillus</taxon>
    </lineage>
</organism>
<feature type="domain" description="Formyl transferase N-terminal" evidence="18">
    <location>
        <begin position="24"/>
        <end position="176"/>
    </location>
</feature>
<comment type="function">
    <text evidence="11 17">Bifunctional enzyme that catalyzes the oxidative decarboxylation of UDP-glucuronic acid (UDP-GlcUA) to UDP-4-keto-arabinose (UDP-Ara4O) and the addition of a formyl group to UDP-4-amino-4-deoxy-L-arabinose (UDP-L-Ara4N) to form UDP-L-4-formamido-arabinose (UDP-L-Ara4FN). The modified arabinose is attached to lipid A and is required for resistance to polymyxin and cationic antimicrobial peptides.</text>
</comment>
<dbReference type="Pfam" id="PF00551">
    <property type="entry name" value="Formyl_trans_N"/>
    <property type="match status" value="1"/>
</dbReference>
<feature type="domain" description="Formyl transferase C-terminal" evidence="20">
    <location>
        <begin position="202"/>
        <end position="288"/>
    </location>
</feature>
<dbReference type="AlphaFoldDB" id="A0A370R3P8"/>
<dbReference type="EC" id="2.1.2.13" evidence="17"/>
<dbReference type="PANTHER" id="PTHR43245:SF13">
    <property type="entry name" value="UDP-D-APIOSE_UDP-D-XYLOSE SYNTHASE 2"/>
    <property type="match status" value="1"/>
</dbReference>
<evidence type="ECO:0000256" key="9">
    <source>
        <dbReference type="ARBA" id="ARBA00023251"/>
    </source>
</evidence>
<keyword evidence="8 17" id="KW-0443">Lipid metabolism</keyword>
<evidence type="ECO:0000256" key="10">
    <source>
        <dbReference type="ARBA" id="ARBA00023268"/>
    </source>
</evidence>
<dbReference type="Pfam" id="PF02911">
    <property type="entry name" value="Formyl_trans_C"/>
    <property type="match status" value="1"/>
</dbReference>
<evidence type="ECO:0000256" key="11">
    <source>
        <dbReference type="ARBA" id="ARBA00059105"/>
    </source>
</evidence>
<protein>
    <recommendedName>
        <fullName evidence="17">Bifunctional polymyxin resistance protein ArnA</fullName>
    </recommendedName>
    <domain>
        <recommendedName>
            <fullName evidence="17">UDP-4-amino-4-deoxy-L-arabinose formyltransferase</fullName>
            <ecNumber evidence="17">2.1.2.13</ecNumber>
        </recommendedName>
        <alternativeName>
            <fullName evidence="17">ArnAFT</fullName>
        </alternativeName>
        <alternativeName>
            <fullName evidence="17">UDP-L-Ara4N formyltransferase</fullName>
        </alternativeName>
    </domain>
    <domain>
        <recommendedName>
            <fullName evidence="17">UDP-glucuronic acid oxidase, UDP-4-keto-hexauronic acid decarboxylating</fullName>
            <ecNumber evidence="17">1.1.1.305</ecNumber>
        </recommendedName>
        <alternativeName>
            <fullName evidence="17">ArnADH</fullName>
        </alternativeName>
        <alternativeName>
            <fullName evidence="17">UDP-GlcUA decarboxylase</fullName>
        </alternativeName>
        <alternativeName>
            <fullName evidence="17">UDP-glucuronic acid dehydrogenase</fullName>
        </alternativeName>
    </domain>
</protein>
<sequence length="660" mass="73986">MKAIVFAYHDIGCTGLKALQEAGYDIQAVFTHTDAPGENHFFGSVARVAAEMQLPVFAPENVNHPLWIERIRALAPDVIFSFYYRDMLCQQILDLAPQGAYNLHGSLLPAYRGRAPVNWVLVNGETRTGVTLHRMTRRADAGDIAGQLAVDISDDDTALTLHGKVRAAAEALLMQQLPLIKSGQVSLQAQDAAKASYFGRRTAADGLINWEKSAREINNLVRAVTEPYPGAFTYLGERKLIVWKSKVVSVAHGRRPGTVISTQPLVVACGENALEILSGQSENGLYVQGTRLASEMGMVSDARLGSKPTSAIKRRTRVLILGVNGFIGNHLTERLLKDDNYEIFGLDISADAISRFLDNPHFHFVEGDISIHNEWIEYHIKKCDVVLPLVAIATPIEYTRNPLRVFELDFEENLKIVRDCVKYNKRIIFPSTSEVYGMCDDKEFDEDHSRLIVGPINKQRWIYSVSKQLLDRVIWAYGAKEGLKFTLFRPFNWMGPRLDTLNAARIGSSRAITQLILNLVEGSPIKLVDGGAQKRCFTDISDGIEALFRIIENRDNKCDGQIINIGNPTNEASIRELGEMLLTCFEAHPLRHRFPPFAGFKDVESSSYYGKGYQDVEHRKPSIRNARQCLNWEPTVPMQQTVAETLDYFLRTVEFTGDNE</sequence>
<evidence type="ECO:0000259" key="19">
    <source>
        <dbReference type="Pfam" id="PF01370"/>
    </source>
</evidence>
<comment type="similarity">
    <text evidence="15 17">In the N-terminal section; belongs to the Fmt family. UDP-L-Ara4N formyltransferase subfamily.</text>
</comment>
<feature type="binding site" evidence="17">
    <location>
        <begin position="136"/>
        <end position="140"/>
    </location>
    <ligand>
        <name>(6R)-10-formyltetrahydrofolate</name>
        <dbReference type="ChEBI" id="CHEBI:195366"/>
    </ligand>
</feature>